<gene>
    <name evidence="1" type="ORF">EB796_002508</name>
</gene>
<comment type="caution">
    <text evidence="1">The sequence shown here is derived from an EMBL/GenBank/DDBJ whole genome shotgun (WGS) entry which is preliminary data.</text>
</comment>
<reference evidence="1" key="1">
    <citation type="submission" date="2020-06" db="EMBL/GenBank/DDBJ databases">
        <title>Draft genome of Bugula neritina, a colonial animal packing powerful symbionts and potential medicines.</title>
        <authorList>
            <person name="Rayko M."/>
        </authorList>
    </citation>
    <scope>NUCLEOTIDE SEQUENCE [LARGE SCALE GENOMIC DNA]</scope>
    <source>
        <strain evidence="1">Kwan_BN1</strain>
    </source>
</reference>
<dbReference type="AlphaFoldDB" id="A0A7J7KLZ0"/>
<evidence type="ECO:0000313" key="1">
    <source>
        <dbReference type="EMBL" id="KAF6039168.1"/>
    </source>
</evidence>
<accession>A0A7J7KLZ0</accession>
<name>A0A7J7KLZ0_BUGNE</name>
<dbReference type="Proteomes" id="UP000593567">
    <property type="component" value="Unassembled WGS sequence"/>
</dbReference>
<evidence type="ECO:0000313" key="2">
    <source>
        <dbReference type="Proteomes" id="UP000593567"/>
    </source>
</evidence>
<dbReference type="EMBL" id="VXIV02000295">
    <property type="protein sequence ID" value="KAF6039168.1"/>
    <property type="molecule type" value="Genomic_DNA"/>
</dbReference>
<organism evidence="1 2">
    <name type="scientific">Bugula neritina</name>
    <name type="common">Brown bryozoan</name>
    <name type="synonym">Sertularia neritina</name>
    <dbReference type="NCBI Taxonomy" id="10212"/>
    <lineage>
        <taxon>Eukaryota</taxon>
        <taxon>Metazoa</taxon>
        <taxon>Spiralia</taxon>
        <taxon>Lophotrochozoa</taxon>
        <taxon>Bryozoa</taxon>
        <taxon>Gymnolaemata</taxon>
        <taxon>Cheilostomatida</taxon>
        <taxon>Flustrina</taxon>
        <taxon>Buguloidea</taxon>
        <taxon>Bugulidae</taxon>
        <taxon>Bugula</taxon>
    </lineage>
</organism>
<proteinExistence type="predicted"/>
<keyword evidence="2" id="KW-1185">Reference proteome</keyword>
<protein>
    <submittedName>
        <fullName evidence="1">Uncharacterized protein</fullName>
    </submittedName>
</protein>
<sequence>MGSIALSKSLQKYRFAYYNYKQRFSIVLLVICNSNYEFLIIDVESSGCHHGQYSSPQRRKEFLIITSSTTNSICQFHQPP</sequence>
<dbReference type="OrthoDB" id="6627079at2759"/>